<dbReference type="InterPro" id="IPR011990">
    <property type="entry name" value="TPR-like_helical_dom_sf"/>
</dbReference>
<dbReference type="SUPFAM" id="SSF48452">
    <property type="entry name" value="TPR-like"/>
    <property type="match status" value="1"/>
</dbReference>
<dbReference type="Proteomes" id="UP000293852">
    <property type="component" value="Unassembled WGS sequence"/>
</dbReference>
<reference evidence="2 3" key="1">
    <citation type="submission" date="2019-02" db="EMBL/GenBank/DDBJ databases">
        <title>Sequencing the genomes of 1000 actinobacteria strains.</title>
        <authorList>
            <person name="Klenk H.-P."/>
        </authorList>
    </citation>
    <scope>NUCLEOTIDE SEQUENCE [LARGE SCALE GENOMIC DNA]</scope>
    <source>
        <strain evidence="2 3">DSM 16932</strain>
    </source>
</reference>
<dbReference type="SMART" id="SM01043">
    <property type="entry name" value="BTAD"/>
    <property type="match status" value="1"/>
</dbReference>
<dbReference type="OrthoDB" id="5509004at2"/>
<organism evidence="2 3">
    <name type="scientific">Xylanimonas ulmi</name>
    <dbReference type="NCBI Taxonomy" id="228973"/>
    <lineage>
        <taxon>Bacteria</taxon>
        <taxon>Bacillati</taxon>
        <taxon>Actinomycetota</taxon>
        <taxon>Actinomycetes</taxon>
        <taxon>Micrococcales</taxon>
        <taxon>Promicromonosporaceae</taxon>
        <taxon>Xylanimonas</taxon>
    </lineage>
</organism>
<protein>
    <submittedName>
        <fullName evidence="2">DNA-binding SARP family transcriptional activator</fullName>
    </submittedName>
</protein>
<dbReference type="GO" id="GO:0003677">
    <property type="term" value="F:DNA binding"/>
    <property type="evidence" value="ECO:0007669"/>
    <property type="project" value="UniProtKB-KW"/>
</dbReference>
<evidence type="ECO:0000313" key="2">
    <source>
        <dbReference type="EMBL" id="RZS61914.1"/>
    </source>
</evidence>
<name>A0A4Q7M332_9MICO</name>
<proteinExistence type="predicted"/>
<gene>
    <name evidence="2" type="ORF">EV386_2228</name>
</gene>
<evidence type="ECO:0000313" key="3">
    <source>
        <dbReference type="Proteomes" id="UP000293852"/>
    </source>
</evidence>
<dbReference type="Pfam" id="PF03704">
    <property type="entry name" value="BTAD"/>
    <property type="match status" value="1"/>
</dbReference>
<comment type="caution">
    <text evidence="2">The sequence shown here is derived from an EMBL/GenBank/DDBJ whole genome shotgun (WGS) entry which is preliminary data.</text>
</comment>
<keyword evidence="3" id="KW-1185">Reference proteome</keyword>
<dbReference type="RefSeq" id="WP_130414969.1">
    <property type="nucleotide sequence ID" value="NZ_SGWX01000001.1"/>
</dbReference>
<accession>A0A4Q7M332</accession>
<dbReference type="Gene3D" id="1.25.40.10">
    <property type="entry name" value="Tetratricopeptide repeat domain"/>
    <property type="match status" value="1"/>
</dbReference>
<sequence>MPASAETAAPASAVGLHDDRVALLGDVGVTRDGLAVPLQRRERLLVALLALQGPRARAHIAGTLWPDSCEERARASLRQSLRTLRRAEGFVAGTESLGLDPGVSVDVWALRARCAEVLSGSPLTARRAVAAVRAIVGPELLLGEFDEWVEHERRRLQRLRLHALEHLARQCGQRGEHTWAVTAAEAAADIDPLREEPTMLLIGLHLAEGSAVEARRVFDEYRRRLRVELHVEPSPRVREALRAAGPA</sequence>
<dbReference type="Gene3D" id="1.10.10.10">
    <property type="entry name" value="Winged helix-like DNA-binding domain superfamily/Winged helix DNA-binding domain"/>
    <property type="match status" value="1"/>
</dbReference>
<dbReference type="InterPro" id="IPR036388">
    <property type="entry name" value="WH-like_DNA-bd_sf"/>
</dbReference>
<dbReference type="InterPro" id="IPR005158">
    <property type="entry name" value="BTAD"/>
</dbReference>
<keyword evidence="2" id="KW-0238">DNA-binding</keyword>
<dbReference type="InterPro" id="IPR051677">
    <property type="entry name" value="AfsR-DnrI-RedD_regulator"/>
</dbReference>
<dbReference type="AlphaFoldDB" id="A0A4Q7M332"/>
<evidence type="ECO:0000259" key="1">
    <source>
        <dbReference type="SMART" id="SM01043"/>
    </source>
</evidence>
<dbReference type="PANTHER" id="PTHR35807">
    <property type="entry name" value="TRANSCRIPTIONAL REGULATOR REDD-RELATED"/>
    <property type="match status" value="1"/>
</dbReference>
<dbReference type="EMBL" id="SGWX01000001">
    <property type="protein sequence ID" value="RZS61914.1"/>
    <property type="molecule type" value="Genomic_DNA"/>
</dbReference>
<feature type="domain" description="Bacterial transcriptional activator" evidence="1">
    <location>
        <begin position="105"/>
        <end position="245"/>
    </location>
</feature>